<dbReference type="InterPro" id="IPR037401">
    <property type="entry name" value="SnoaL-like"/>
</dbReference>
<reference evidence="2 3" key="1">
    <citation type="journal article" date="2018" name="Nat. Biotechnol.">
        <title>A standardized bacterial taxonomy based on genome phylogeny substantially revises the tree of life.</title>
        <authorList>
            <person name="Parks D.H."/>
            <person name="Chuvochina M."/>
            <person name="Waite D.W."/>
            <person name="Rinke C."/>
            <person name="Skarshewski A."/>
            <person name="Chaumeil P.A."/>
            <person name="Hugenholtz P."/>
        </authorList>
    </citation>
    <scope>NUCLEOTIDE SEQUENCE [LARGE SCALE GENOMIC DNA]</scope>
    <source>
        <strain evidence="2">UBA10227</strain>
    </source>
</reference>
<accession>A0A3D6BQV3</accession>
<evidence type="ECO:0000313" key="3">
    <source>
        <dbReference type="Proteomes" id="UP000263268"/>
    </source>
</evidence>
<feature type="domain" description="SnoaL-like" evidence="1">
    <location>
        <begin position="18"/>
        <end position="111"/>
    </location>
</feature>
<dbReference type="InterPro" id="IPR032710">
    <property type="entry name" value="NTF2-like_dom_sf"/>
</dbReference>
<gene>
    <name evidence="2" type="ORF">DHV22_07095</name>
</gene>
<proteinExistence type="predicted"/>
<name>A0A3D6BQV3_9FLAO</name>
<dbReference type="SUPFAM" id="SSF54427">
    <property type="entry name" value="NTF2-like"/>
    <property type="match status" value="1"/>
</dbReference>
<organism evidence="2 3">
    <name type="scientific">Xanthomarina gelatinilytica</name>
    <dbReference type="NCBI Taxonomy" id="1137281"/>
    <lineage>
        <taxon>Bacteria</taxon>
        <taxon>Pseudomonadati</taxon>
        <taxon>Bacteroidota</taxon>
        <taxon>Flavobacteriia</taxon>
        <taxon>Flavobacteriales</taxon>
        <taxon>Flavobacteriaceae</taxon>
        <taxon>Xanthomarina</taxon>
    </lineage>
</organism>
<dbReference type="AlphaFoldDB" id="A0A3D6BQV3"/>
<sequence>MSPKELLIQFYESDIVNNLDLVEQFYHKDCELHWNSSKDFKILKYKDILDFFKNINNSYVSLRYEVSHLLEEGSYVTSRHTVYARTIENDDEETPLAHYISIWQVKDNKLYRGYQMSQLTNDKAIQSNSFSEIKV</sequence>
<evidence type="ECO:0000313" key="2">
    <source>
        <dbReference type="EMBL" id="HCY81368.1"/>
    </source>
</evidence>
<dbReference type="RefSeq" id="WP_370099127.1">
    <property type="nucleotide sequence ID" value="NZ_CAXQWG010000114.1"/>
</dbReference>
<dbReference type="Proteomes" id="UP000263268">
    <property type="component" value="Unassembled WGS sequence"/>
</dbReference>
<dbReference type="Pfam" id="PF12680">
    <property type="entry name" value="SnoaL_2"/>
    <property type="match status" value="1"/>
</dbReference>
<comment type="caution">
    <text evidence="2">The sequence shown here is derived from an EMBL/GenBank/DDBJ whole genome shotgun (WGS) entry which is preliminary data.</text>
</comment>
<dbReference type="EMBL" id="DPRK01000116">
    <property type="protein sequence ID" value="HCY81368.1"/>
    <property type="molecule type" value="Genomic_DNA"/>
</dbReference>
<protein>
    <recommendedName>
        <fullName evidence="1">SnoaL-like domain-containing protein</fullName>
    </recommendedName>
</protein>
<evidence type="ECO:0000259" key="1">
    <source>
        <dbReference type="Pfam" id="PF12680"/>
    </source>
</evidence>
<dbReference type="Gene3D" id="3.10.450.50">
    <property type="match status" value="1"/>
</dbReference>